<name>A0A8T0HVG8_CERPU</name>
<proteinExistence type="predicted"/>
<evidence type="ECO:0000313" key="2">
    <source>
        <dbReference type="Proteomes" id="UP000822688"/>
    </source>
</evidence>
<gene>
    <name evidence="1" type="ORF">KC19_VG291200</name>
</gene>
<dbReference type="Proteomes" id="UP000822688">
    <property type="component" value="Chromosome V"/>
</dbReference>
<comment type="caution">
    <text evidence="1">The sequence shown here is derived from an EMBL/GenBank/DDBJ whole genome shotgun (WGS) entry which is preliminary data.</text>
</comment>
<organism evidence="1 2">
    <name type="scientific">Ceratodon purpureus</name>
    <name type="common">Fire moss</name>
    <name type="synonym">Dicranum purpureum</name>
    <dbReference type="NCBI Taxonomy" id="3225"/>
    <lineage>
        <taxon>Eukaryota</taxon>
        <taxon>Viridiplantae</taxon>
        <taxon>Streptophyta</taxon>
        <taxon>Embryophyta</taxon>
        <taxon>Bryophyta</taxon>
        <taxon>Bryophytina</taxon>
        <taxon>Bryopsida</taxon>
        <taxon>Dicranidae</taxon>
        <taxon>Pseudoditrichales</taxon>
        <taxon>Ditrichaceae</taxon>
        <taxon>Ceratodon</taxon>
    </lineage>
</organism>
<dbReference type="EMBL" id="CM026426">
    <property type="protein sequence ID" value="KAG0574787.1"/>
    <property type="molecule type" value="Genomic_DNA"/>
</dbReference>
<evidence type="ECO:0000313" key="1">
    <source>
        <dbReference type="EMBL" id="KAG0574787.1"/>
    </source>
</evidence>
<reference evidence="1" key="1">
    <citation type="submission" date="2020-06" db="EMBL/GenBank/DDBJ databases">
        <title>WGS assembly of Ceratodon purpureus strain R40.</title>
        <authorList>
            <person name="Carey S.B."/>
            <person name="Jenkins J."/>
            <person name="Shu S."/>
            <person name="Lovell J.T."/>
            <person name="Sreedasyam A."/>
            <person name="Maumus F."/>
            <person name="Tiley G.P."/>
            <person name="Fernandez-Pozo N."/>
            <person name="Barry K."/>
            <person name="Chen C."/>
            <person name="Wang M."/>
            <person name="Lipzen A."/>
            <person name="Daum C."/>
            <person name="Saski C.A."/>
            <person name="Payton A.C."/>
            <person name="Mcbreen J.C."/>
            <person name="Conrad R.E."/>
            <person name="Kollar L.M."/>
            <person name="Olsson S."/>
            <person name="Huttunen S."/>
            <person name="Landis J.B."/>
            <person name="Wickett N.J."/>
            <person name="Johnson M.G."/>
            <person name="Rensing S.A."/>
            <person name="Grimwood J."/>
            <person name="Schmutz J."/>
            <person name="Mcdaniel S.F."/>
        </authorList>
    </citation>
    <scope>NUCLEOTIDE SEQUENCE</scope>
    <source>
        <strain evidence="1">R40</strain>
    </source>
</reference>
<dbReference type="AlphaFoldDB" id="A0A8T0HVG8"/>
<sequence>MLPLPAEGAPLVLARRCLVLASSSRTGPPALVRLLSRHDLLTLRNRVGEGKWTYQAGAHPVPPCRPSAALWTTTLQALRSALDRPPCPPLGCRGDLICVYE</sequence>
<protein>
    <submittedName>
        <fullName evidence="1">Uncharacterized protein</fullName>
    </submittedName>
</protein>
<keyword evidence="2" id="KW-1185">Reference proteome</keyword>
<accession>A0A8T0HVG8</accession>